<evidence type="ECO:0000256" key="6">
    <source>
        <dbReference type="ARBA" id="ARBA00022840"/>
    </source>
</evidence>
<dbReference type="STRING" id="158607.A0A2P5I4E4"/>
<evidence type="ECO:0000256" key="8">
    <source>
        <dbReference type="ARBA" id="ARBA00023136"/>
    </source>
</evidence>
<dbReference type="AlphaFoldDB" id="A0A2P5I4E4"/>
<keyword evidence="4 10" id="KW-0812">Transmembrane</keyword>
<feature type="transmembrane region" description="Helical" evidence="10">
    <location>
        <begin position="887"/>
        <end position="915"/>
    </location>
</feature>
<dbReference type="GO" id="GO:0005524">
    <property type="term" value="F:ATP binding"/>
    <property type="evidence" value="ECO:0007669"/>
    <property type="project" value="UniProtKB-KW"/>
</dbReference>
<comment type="subcellular location">
    <subcellularLocation>
        <location evidence="1">Membrane</location>
        <topology evidence="1">Multi-pass membrane protein</topology>
    </subcellularLocation>
</comment>
<dbReference type="CDD" id="cd03233">
    <property type="entry name" value="ABCG_PDR_domain1"/>
    <property type="match status" value="1"/>
</dbReference>
<dbReference type="SMART" id="SM00382">
    <property type="entry name" value="AAA"/>
    <property type="match status" value="2"/>
</dbReference>
<comment type="similarity">
    <text evidence="2">Belongs to the ABC transporter superfamily. ABCG family. PDR (TC 3.A.1.205) subfamily.</text>
</comment>
<sequence length="1120" mass="124100">MESPNLDPTFRDWLARKQSQARLQLGLSFKDLNVNGFVSPDRVQPTVASYALAIPNLAWRLLSKKADQRVQILHGLDGLLSGGEMLLVLGRPGSGCTTFLKTLAGDTHGISIGYESLVNYEGIPYESMHRAFKGESIYLAETDVHFPELTLGQTLTFAASTREASTERKKISQTTGRNLATWFGLENAFDTWIGNTMIPGISGGEKRRTSIAEALIGGARLQCWDNSTRGLDSATAQRFIELLRVVTDALKATLALSIYQASEAMFDKFDKVTLLYEGRQIYFGPTEAAAEYFISLRFERPPRSTTPDFLTSITHPEERIIRQGFEGRIPRSPDEFARAWKQSVQARRLVSDIEKFNMDYPTSAAKPGTSSEKLEWRNKLKNLAIMVGMTAAVGAFHLAAAQFVPAQRSKGDMVQFRRVNLKRTVPPDSENAASLGFPKDRFDRDREAPIRTGGKSVAEKSTIQEQASILHWKDLSYEVKVPNGTKKILNRIDGWVEPGTLTALMGVTGAGKTTLLDVLAERAASGSATGSICVDGVPRDASFQRKIGYAQQDDIHLPTATVREALQFSAALRQTNNTSDQEISDYVDSIIEILDMSLFADAVVGVPGDGLNIEQRRRLTIGVELVAKPELLLFLDEPTSGLDSQTAWSICLLLKKLAENGRAVLCTIHQPSSELFRMFDRVLLLSDKGDTNYFGDIGPDASTMISYFESKGATHCRSDANPAEWVLDVTSSKKNDTSQANALAENKRPNIDWSERWASSRDKEQVTRRLSDIWSLPRATTIHEPHGEFARTWLRQFCIVSERVFQDYWRSPTYVYSKIALCAGVALFNGLSFQNVSADIQGVTNTIFSMFLLTQMFGTLDQQVIPRLINGRDLFEARERRSKTYSWTVFVTSNIAVEVLWQTLAAVLVFITWYYPTGLWRSGDTTFSTESRGALSFMSIWLFCIWIITFSQAVGVGIQHSESAIQLATLIFWFSLVFCGVLVPPADLPGFWIFVYRSSPLTYLMNGLISAGLGNTAISCSSKETLTVTPPVDFNGTCVAYLTPYLQVAGGSLLNPQADTSCQYCPVSNTTALLASLGISTSAGWKNIGYLSVFVILNVLATFGVYWLARVPRGRNQCRE</sequence>
<evidence type="ECO:0000256" key="3">
    <source>
        <dbReference type="ARBA" id="ARBA00022448"/>
    </source>
</evidence>
<dbReference type="GO" id="GO:0140359">
    <property type="term" value="F:ABC-type transporter activity"/>
    <property type="evidence" value="ECO:0007669"/>
    <property type="project" value="InterPro"/>
</dbReference>
<keyword evidence="13" id="KW-1185">Reference proteome</keyword>
<accession>A0A2P5I4E4</accession>
<dbReference type="InterPro" id="IPR027417">
    <property type="entry name" value="P-loop_NTPase"/>
</dbReference>
<dbReference type="InterPro" id="IPR003439">
    <property type="entry name" value="ABC_transporter-like_ATP-bd"/>
</dbReference>
<organism evidence="12 13">
    <name type="scientific">Diaporthe helianthi</name>
    <dbReference type="NCBI Taxonomy" id="158607"/>
    <lineage>
        <taxon>Eukaryota</taxon>
        <taxon>Fungi</taxon>
        <taxon>Dikarya</taxon>
        <taxon>Ascomycota</taxon>
        <taxon>Pezizomycotina</taxon>
        <taxon>Sordariomycetes</taxon>
        <taxon>Sordariomycetidae</taxon>
        <taxon>Diaporthales</taxon>
        <taxon>Diaporthaceae</taxon>
        <taxon>Diaporthe</taxon>
    </lineage>
</organism>
<keyword evidence="8 10" id="KW-0472">Membrane</keyword>
<dbReference type="InterPro" id="IPR034003">
    <property type="entry name" value="ABCG_PDR_2"/>
</dbReference>
<keyword evidence="5" id="KW-0547">Nucleotide-binding</keyword>
<proteinExistence type="inferred from homology"/>
<evidence type="ECO:0000256" key="2">
    <source>
        <dbReference type="ARBA" id="ARBA00006012"/>
    </source>
</evidence>
<dbReference type="GO" id="GO:0016020">
    <property type="term" value="C:membrane"/>
    <property type="evidence" value="ECO:0007669"/>
    <property type="project" value="UniProtKB-SubCell"/>
</dbReference>
<reference evidence="12" key="1">
    <citation type="submission" date="2017-09" db="EMBL/GenBank/DDBJ databases">
        <title>Polyketide synthases of a Diaporthe helianthi virulent isolate.</title>
        <authorList>
            <person name="Baroncelli R."/>
        </authorList>
    </citation>
    <scope>NUCLEOTIDE SEQUENCE [LARGE SCALE GENOMIC DNA]</scope>
    <source>
        <strain evidence="12">7/96</strain>
    </source>
</reference>
<dbReference type="Proteomes" id="UP000094444">
    <property type="component" value="Unassembled WGS sequence"/>
</dbReference>
<dbReference type="PANTHER" id="PTHR19241">
    <property type="entry name" value="ATP-BINDING CASSETTE TRANSPORTER"/>
    <property type="match status" value="1"/>
</dbReference>
<keyword evidence="6" id="KW-0067">ATP-binding</keyword>
<evidence type="ECO:0000313" key="12">
    <source>
        <dbReference type="EMBL" id="POS77355.1"/>
    </source>
</evidence>
<dbReference type="CDD" id="cd03232">
    <property type="entry name" value="ABCG_PDR_domain2"/>
    <property type="match status" value="1"/>
</dbReference>
<feature type="transmembrane region" description="Helical" evidence="10">
    <location>
        <begin position="935"/>
        <end position="958"/>
    </location>
</feature>
<keyword evidence="7 10" id="KW-1133">Transmembrane helix</keyword>
<evidence type="ECO:0000256" key="9">
    <source>
        <dbReference type="SAM" id="MobiDB-lite"/>
    </source>
</evidence>
<feature type="compositionally biased region" description="Basic and acidic residues" evidence="9">
    <location>
        <begin position="438"/>
        <end position="449"/>
    </location>
</feature>
<feature type="transmembrane region" description="Helical" evidence="10">
    <location>
        <begin position="1088"/>
        <end position="1109"/>
    </location>
</feature>
<dbReference type="Gene3D" id="3.40.50.300">
    <property type="entry name" value="P-loop containing nucleotide triphosphate hydrolases"/>
    <property type="match status" value="2"/>
</dbReference>
<dbReference type="InterPro" id="IPR013525">
    <property type="entry name" value="ABC2_TM"/>
</dbReference>
<name>A0A2P5I4E4_DIAHE</name>
<evidence type="ECO:0000256" key="4">
    <source>
        <dbReference type="ARBA" id="ARBA00022692"/>
    </source>
</evidence>
<dbReference type="Pfam" id="PF01061">
    <property type="entry name" value="ABC2_membrane"/>
    <property type="match status" value="1"/>
</dbReference>
<feature type="transmembrane region" description="Helical" evidence="10">
    <location>
        <begin position="970"/>
        <end position="995"/>
    </location>
</feature>
<protein>
    <submittedName>
        <fullName evidence="12">Multidrug resistance protein CDR1</fullName>
    </submittedName>
</protein>
<dbReference type="FunFam" id="3.40.50.300:FF:000054">
    <property type="entry name" value="ABC multidrug transporter atrF"/>
    <property type="match status" value="1"/>
</dbReference>
<dbReference type="SUPFAM" id="SSF52540">
    <property type="entry name" value="P-loop containing nucleoside triphosphate hydrolases"/>
    <property type="match status" value="2"/>
</dbReference>
<feature type="domain" description="ABC transporter" evidence="11">
    <location>
        <begin position="52"/>
        <end position="302"/>
    </location>
</feature>
<evidence type="ECO:0000313" key="13">
    <source>
        <dbReference type="Proteomes" id="UP000094444"/>
    </source>
</evidence>
<dbReference type="EMBL" id="MAVT02000277">
    <property type="protein sequence ID" value="POS77355.1"/>
    <property type="molecule type" value="Genomic_DNA"/>
</dbReference>
<gene>
    <name evidence="12" type="ORF">DHEL01_v204258</name>
</gene>
<feature type="region of interest" description="Disordered" evidence="9">
    <location>
        <begin position="427"/>
        <end position="457"/>
    </location>
</feature>
<feature type="domain" description="ABC transporter" evidence="11">
    <location>
        <begin position="470"/>
        <end position="713"/>
    </location>
</feature>
<comment type="caution">
    <text evidence="12">The sequence shown here is derived from an EMBL/GenBank/DDBJ whole genome shotgun (WGS) entry which is preliminary data.</text>
</comment>
<evidence type="ECO:0000256" key="1">
    <source>
        <dbReference type="ARBA" id="ARBA00004141"/>
    </source>
</evidence>
<keyword evidence="3" id="KW-0813">Transport</keyword>
<dbReference type="InParanoid" id="A0A2P5I4E4"/>
<dbReference type="GO" id="GO:0016887">
    <property type="term" value="F:ATP hydrolysis activity"/>
    <property type="evidence" value="ECO:0007669"/>
    <property type="project" value="InterPro"/>
</dbReference>
<evidence type="ECO:0000256" key="7">
    <source>
        <dbReference type="ARBA" id="ARBA00022989"/>
    </source>
</evidence>
<dbReference type="OrthoDB" id="245989at2759"/>
<dbReference type="Pfam" id="PF00005">
    <property type="entry name" value="ABC_tran"/>
    <property type="match status" value="2"/>
</dbReference>
<dbReference type="InterPro" id="IPR034001">
    <property type="entry name" value="ABCG_PDR_1"/>
</dbReference>
<evidence type="ECO:0000256" key="5">
    <source>
        <dbReference type="ARBA" id="ARBA00022741"/>
    </source>
</evidence>
<evidence type="ECO:0000256" key="10">
    <source>
        <dbReference type="SAM" id="Phobius"/>
    </source>
</evidence>
<dbReference type="InterPro" id="IPR003593">
    <property type="entry name" value="AAA+_ATPase"/>
</dbReference>
<dbReference type="PROSITE" id="PS50893">
    <property type="entry name" value="ABC_TRANSPORTER_2"/>
    <property type="match status" value="2"/>
</dbReference>
<evidence type="ECO:0000259" key="11">
    <source>
        <dbReference type="PROSITE" id="PS50893"/>
    </source>
</evidence>